<dbReference type="AlphaFoldDB" id="A0A2M7PKM2"/>
<dbReference type="InterPro" id="IPR035093">
    <property type="entry name" value="RelE/ParE_toxin_dom_sf"/>
</dbReference>
<protein>
    <recommendedName>
        <fullName evidence="4">Type II toxin-antitoxin system RelE/ParE family toxin</fullName>
    </recommendedName>
</protein>
<comment type="caution">
    <text evidence="2">The sequence shown here is derived from an EMBL/GenBank/DDBJ whole genome shotgun (WGS) entry which is preliminary data.</text>
</comment>
<reference evidence="2 3" key="1">
    <citation type="submission" date="2017-09" db="EMBL/GenBank/DDBJ databases">
        <title>Depth-based differentiation of microbial function through sediment-hosted aquifers and enrichment of novel symbionts in the deep terrestrial subsurface.</title>
        <authorList>
            <person name="Probst A.J."/>
            <person name="Ladd B."/>
            <person name="Jarett J.K."/>
            <person name="Geller-Mcgrath D.E."/>
            <person name="Sieber C.M."/>
            <person name="Emerson J.B."/>
            <person name="Anantharaman K."/>
            <person name="Thomas B.C."/>
            <person name="Malmstrom R."/>
            <person name="Stieglmeier M."/>
            <person name="Klingl A."/>
            <person name="Woyke T."/>
            <person name="Ryan C.M."/>
            <person name="Banfield J.F."/>
        </authorList>
    </citation>
    <scope>NUCLEOTIDE SEQUENCE [LARGE SCALE GENOMIC DNA]</scope>
    <source>
        <strain evidence="2">CG_4_10_14_3_um_filter_34_13</strain>
    </source>
</reference>
<dbReference type="RefSeq" id="WP_406608515.1">
    <property type="nucleotide sequence ID" value="NZ_PFKO01000372.1"/>
</dbReference>
<keyword evidence="1" id="KW-1277">Toxin-antitoxin system</keyword>
<dbReference type="InterPro" id="IPR007712">
    <property type="entry name" value="RelE/ParE_toxin"/>
</dbReference>
<name>A0A2M7PKM2_9BACT</name>
<evidence type="ECO:0000256" key="1">
    <source>
        <dbReference type="ARBA" id="ARBA00022649"/>
    </source>
</evidence>
<evidence type="ECO:0000313" key="3">
    <source>
        <dbReference type="Proteomes" id="UP000230646"/>
    </source>
</evidence>
<organism evidence="2 3">
    <name type="scientific">Candidatus Infernicultor aquiphilus</name>
    <dbReference type="NCBI Taxonomy" id="1805029"/>
    <lineage>
        <taxon>Bacteria</taxon>
        <taxon>Pseudomonadati</taxon>
        <taxon>Atribacterota</taxon>
        <taxon>Candidatus Phoenicimicrobiia</taxon>
        <taxon>Candidatus Pheonicimicrobiales</taxon>
        <taxon>Candidatus Phoenicimicrobiaceae</taxon>
        <taxon>Candidatus Infernicultor</taxon>
    </lineage>
</organism>
<dbReference type="Gene3D" id="3.30.2310.20">
    <property type="entry name" value="RelE-like"/>
    <property type="match status" value="1"/>
</dbReference>
<accession>A0A2M7PKM2</accession>
<dbReference type="Proteomes" id="UP000230646">
    <property type="component" value="Unassembled WGS sequence"/>
</dbReference>
<proteinExistence type="predicted"/>
<evidence type="ECO:0008006" key="4">
    <source>
        <dbReference type="Google" id="ProtNLM"/>
    </source>
</evidence>
<evidence type="ECO:0000313" key="2">
    <source>
        <dbReference type="EMBL" id="PIY31169.1"/>
    </source>
</evidence>
<gene>
    <name evidence="2" type="ORF">COZ07_10235</name>
</gene>
<dbReference type="EMBL" id="PFKO01000372">
    <property type="protein sequence ID" value="PIY31169.1"/>
    <property type="molecule type" value="Genomic_DNA"/>
</dbReference>
<sequence length="97" mass="11663">MRAQRYRVEITKTAESDIGEIFQYITTDHEIAAKKQFPMRCPVIPESRELGKEYRHIIYDNYRTIFRIDDARVIIMRVIYSARLLSLKMFEKDTEKT</sequence>
<dbReference type="Pfam" id="PF05016">
    <property type="entry name" value="ParE_toxin"/>
    <property type="match status" value="1"/>
</dbReference>